<dbReference type="EMBL" id="BPLR01019492">
    <property type="protein sequence ID" value="GIX68479.1"/>
    <property type="molecule type" value="Genomic_DNA"/>
</dbReference>
<reference evidence="1 2" key="1">
    <citation type="submission" date="2021-06" db="EMBL/GenBank/DDBJ databases">
        <title>Caerostris extrusa draft genome.</title>
        <authorList>
            <person name="Kono N."/>
            <person name="Arakawa K."/>
        </authorList>
    </citation>
    <scope>NUCLEOTIDE SEQUENCE [LARGE SCALE GENOMIC DNA]</scope>
</reference>
<proteinExistence type="predicted"/>
<organism evidence="1 2">
    <name type="scientific">Caerostris extrusa</name>
    <name type="common">Bark spider</name>
    <name type="synonym">Caerostris bankana</name>
    <dbReference type="NCBI Taxonomy" id="172846"/>
    <lineage>
        <taxon>Eukaryota</taxon>
        <taxon>Metazoa</taxon>
        <taxon>Ecdysozoa</taxon>
        <taxon>Arthropoda</taxon>
        <taxon>Chelicerata</taxon>
        <taxon>Arachnida</taxon>
        <taxon>Araneae</taxon>
        <taxon>Araneomorphae</taxon>
        <taxon>Entelegynae</taxon>
        <taxon>Araneoidea</taxon>
        <taxon>Araneidae</taxon>
        <taxon>Caerostris</taxon>
    </lineage>
</organism>
<comment type="caution">
    <text evidence="1">The sequence shown here is derived from an EMBL/GenBank/DDBJ whole genome shotgun (WGS) entry which is preliminary data.</text>
</comment>
<keyword evidence="2" id="KW-1185">Reference proteome</keyword>
<gene>
    <name evidence="1" type="ORF">CEXT_100541</name>
</gene>
<protein>
    <submittedName>
        <fullName evidence="1">Uncharacterized protein</fullName>
    </submittedName>
</protein>
<evidence type="ECO:0000313" key="2">
    <source>
        <dbReference type="Proteomes" id="UP001054945"/>
    </source>
</evidence>
<name>A0AAV4M8V7_CAEEX</name>
<dbReference type="Proteomes" id="UP001054945">
    <property type="component" value="Unassembled WGS sequence"/>
</dbReference>
<sequence length="117" mass="13914">MASHMQRKFFTFEIEMAKWPCKTRTFEDSKKNSACEWGTSQQGKSGKLRMRCEMWLMLSFERYFVWKISFRKYFMFLLCLVIKESCIMLCKIKTSCCIMLATATNAFLSVKITVMFD</sequence>
<evidence type="ECO:0000313" key="1">
    <source>
        <dbReference type="EMBL" id="GIX68479.1"/>
    </source>
</evidence>
<dbReference type="AlphaFoldDB" id="A0AAV4M8V7"/>
<accession>A0AAV4M8V7</accession>